<feature type="domain" description="HTH luxR-type" evidence="5">
    <location>
        <begin position="234"/>
        <end position="299"/>
    </location>
</feature>
<gene>
    <name evidence="6" type="ORF">AWC19_09830</name>
</gene>
<evidence type="ECO:0000256" key="4">
    <source>
        <dbReference type="SAM" id="MobiDB-lite"/>
    </source>
</evidence>
<proteinExistence type="predicted"/>
<dbReference type="RefSeq" id="WP_085078716.1">
    <property type="nucleotide sequence ID" value="NZ_LQPJ01000102.1"/>
</dbReference>
<dbReference type="InterPro" id="IPR016032">
    <property type="entry name" value="Sig_transdc_resp-reg_C-effctor"/>
</dbReference>
<evidence type="ECO:0000259" key="5">
    <source>
        <dbReference type="PROSITE" id="PS50043"/>
    </source>
</evidence>
<feature type="region of interest" description="Disordered" evidence="4">
    <location>
        <begin position="206"/>
        <end position="231"/>
    </location>
</feature>
<organism evidence="6 7">
    <name type="scientific">Mycobacterium palustre</name>
    <dbReference type="NCBI Taxonomy" id="153971"/>
    <lineage>
        <taxon>Bacteria</taxon>
        <taxon>Bacillati</taxon>
        <taxon>Actinomycetota</taxon>
        <taxon>Actinomycetes</taxon>
        <taxon>Mycobacteriales</taxon>
        <taxon>Mycobacteriaceae</taxon>
        <taxon>Mycobacterium</taxon>
        <taxon>Mycobacterium simiae complex</taxon>
    </lineage>
</organism>
<dbReference type="SUPFAM" id="SSF55781">
    <property type="entry name" value="GAF domain-like"/>
    <property type="match status" value="1"/>
</dbReference>
<accession>A0A1X1ZM95</accession>
<dbReference type="Gene3D" id="1.10.10.10">
    <property type="entry name" value="Winged helix-like DNA-binding domain superfamily/Winged helix DNA-binding domain"/>
    <property type="match status" value="1"/>
</dbReference>
<keyword evidence="1" id="KW-0805">Transcription regulation</keyword>
<evidence type="ECO:0000256" key="2">
    <source>
        <dbReference type="ARBA" id="ARBA00023125"/>
    </source>
</evidence>
<keyword evidence="7" id="KW-1185">Reference proteome</keyword>
<dbReference type="SMART" id="SM00421">
    <property type="entry name" value="HTH_LUXR"/>
    <property type="match status" value="1"/>
</dbReference>
<dbReference type="EMBL" id="LQPJ01000102">
    <property type="protein sequence ID" value="ORW24398.1"/>
    <property type="molecule type" value="Genomic_DNA"/>
</dbReference>
<dbReference type="InterPro" id="IPR029016">
    <property type="entry name" value="GAF-like_dom_sf"/>
</dbReference>
<dbReference type="InterPro" id="IPR003018">
    <property type="entry name" value="GAF"/>
</dbReference>
<dbReference type="Proteomes" id="UP000193529">
    <property type="component" value="Unassembled WGS sequence"/>
</dbReference>
<keyword evidence="3" id="KW-0804">Transcription</keyword>
<reference evidence="6 7" key="1">
    <citation type="submission" date="2016-01" db="EMBL/GenBank/DDBJ databases">
        <title>The new phylogeny of the genus Mycobacterium.</title>
        <authorList>
            <person name="Tarcisio F."/>
            <person name="Conor M."/>
            <person name="Antonella G."/>
            <person name="Elisabetta G."/>
            <person name="Giulia F.S."/>
            <person name="Sara T."/>
            <person name="Anna F."/>
            <person name="Clotilde B."/>
            <person name="Roberto B."/>
            <person name="Veronica D.S."/>
            <person name="Fabio R."/>
            <person name="Monica P."/>
            <person name="Olivier J."/>
            <person name="Enrico T."/>
            <person name="Nicola S."/>
        </authorList>
    </citation>
    <scope>NUCLEOTIDE SEQUENCE [LARGE SCALE GENOMIC DNA]</scope>
    <source>
        <strain evidence="6 7">DSM 44572</strain>
    </source>
</reference>
<dbReference type="Pfam" id="PF00196">
    <property type="entry name" value="GerE"/>
    <property type="match status" value="1"/>
</dbReference>
<dbReference type="SMART" id="SM00065">
    <property type="entry name" value="GAF"/>
    <property type="match status" value="1"/>
</dbReference>
<comment type="caution">
    <text evidence="6">The sequence shown here is derived from an EMBL/GenBank/DDBJ whole genome shotgun (WGS) entry which is preliminary data.</text>
</comment>
<dbReference type="Pfam" id="PF01590">
    <property type="entry name" value="GAF"/>
    <property type="match status" value="1"/>
</dbReference>
<dbReference type="CDD" id="cd06170">
    <property type="entry name" value="LuxR_C_like"/>
    <property type="match status" value="1"/>
</dbReference>
<evidence type="ECO:0000256" key="3">
    <source>
        <dbReference type="ARBA" id="ARBA00023163"/>
    </source>
</evidence>
<dbReference type="InterPro" id="IPR036388">
    <property type="entry name" value="WH-like_DNA-bd_sf"/>
</dbReference>
<dbReference type="AlphaFoldDB" id="A0A1X1ZM95"/>
<name>A0A1X1ZM95_9MYCO</name>
<dbReference type="PROSITE" id="PS50043">
    <property type="entry name" value="HTH_LUXR_2"/>
    <property type="match status" value="1"/>
</dbReference>
<dbReference type="PRINTS" id="PR00038">
    <property type="entry name" value="HTHLUXR"/>
</dbReference>
<dbReference type="STRING" id="153971.AWC19_09830"/>
<evidence type="ECO:0000256" key="1">
    <source>
        <dbReference type="ARBA" id="ARBA00023015"/>
    </source>
</evidence>
<evidence type="ECO:0000313" key="6">
    <source>
        <dbReference type="EMBL" id="ORW24398.1"/>
    </source>
</evidence>
<dbReference type="PANTHER" id="PTHR44688">
    <property type="entry name" value="DNA-BINDING TRANSCRIPTIONAL ACTIVATOR DEVR_DOSR"/>
    <property type="match status" value="1"/>
</dbReference>
<dbReference type="Gene3D" id="3.30.450.40">
    <property type="match status" value="1"/>
</dbReference>
<dbReference type="SUPFAM" id="SSF46894">
    <property type="entry name" value="C-terminal effector domain of the bipartite response regulators"/>
    <property type="match status" value="1"/>
</dbReference>
<dbReference type="InterPro" id="IPR000792">
    <property type="entry name" value="Tscrpt_reg_LuxR_C"/>
</dbReference>
<feature type="compositionally biased region" description="Polar residues" evidence="4">
    <location>
        <begin position="212"/>
        <end position="222"/>
    </location>
</feature>
<keyword evidence="2" id="KW-0238">DNA-binding</keyword>
<dbReference type="PANTHER" id="PTHR44688:SF16">
    <property type="entry name" value="DNA-BINDING TRANSCRIPTIONAL ACTIVATOR DEVR_DOSR"/>
    <property type="match status" value="1"/>
</dbReference>
<evidence type="ECO:0000313" key="7">
    <source>
        <dbReference type="Proteomes" id="UP000193529"/>
    </source>
</evidence>
<protein>
    <recommendedName>
        <fullName evidence="5">HTH luxR-type domain-containing protein</fullName>
    </recommendedName>
</protein>
<dbReference type="GO" id="GO:0006355">
    <property type="term" value="P:regulation of DNA-templated transcription"/>
    <property type="evidence" value="ECO:0007669"/>
    <property type="project" value="InterPro"/>
</dbReference>
<dbReference type="GO" id="GO:0003677">
    <property type="term" value="F:DNA binding"/>
    <property type="evidence" value="ECO:0007669"/>
    <property type="project" value="UniProtKB-KW"/>
</dbReference>
<sequence length="307" mass="33624">MQESTDRSGGALSAVLDALHRTRAETAKDRLIGTAPYQLCASGAFDWVMLSAVRGSMWLPQALYVRTPGGEVTLEIDEDLEKLEIPLASPLVEAEVVRRRLPALVNDAPHEPRAHASLIRRTGSRDYVVAPLVAMSTVMGLLHADRRVSAAPVAEVDRELLRMFADGVGVAYERAVLQERAERQRRSVAEVCDAAVRALAQCEQPPALATESPRQSMPSRPASTPVWDRGEVRESNRLARLTAREREVLGLLASGATNAQLADRLTVAESTVKSHVKHILHKLGAGNRAAAIACYLRETRLDERRPR</sequence>